<evidence type="ECO:0000259" key="4">
    <source>
        <dbReference type="Pfam" id="PF21075"/>
    </source>
</evidence>
<evidence type="ECO:0000313" key="8">
    <source>
        <dbReference type="Proteomes" id="UP000547528"/>
    </source>
</evidence>
<keyword evidence="8" id="KW-1185">Reference proteome</keyword>
<feature type="compositionally biased region" description="Polar residues" evidence="1">
    <location>
        <begin position="121"/>
        <end position="136"/>
    </location>
</feature>
<dbReference type="InterPro" id="IPR024727">
    <property type="entry name" value="NAD_Glu_DH_N_ACT1"/>
</dbReference>
<gene>
    <name evidence="7" type="ORF">FHX47_001338</name>
</gene>
<keyword evidence="7" id="KW-0560">Oxidoreductase</keyword>
<feature type="domain" description="NAD-glutamate dehydrogenase ACT2" evidence="5">
    <location>
        <begin position="404"/>
        <end position="493"/>
    </location>
</feature>
<dbReference type="GO" id="GO:0006538">
    <property type="term" value="P:L-glutamate catabolic process"/>
    <property type="evidence" value="ECO:0007669"/>
    <property type="project" value="InterPro"/>
</dbReference>
<dbReference type="InterPro" id="IPR028971">
    <property type="entry name" value="NAD-GDH_cat"/>
</dbReference>
<reference evidence="7 8" key="1">
    <citation type="submission" date="2020-08" db="EMBL/GenBank/DDBJ databases">
        <title>Sequencing the genomes of 1000 actinobacteria strains.</title>
        <authorList>
            <person name="Klenk H.-P."/>
        </authorList>
    </citation>
    <scope>NUCLEOTIDE SEQUENCE [LARGE SCALE GENOMIC DNA]</scope>
    <source>
        <strain evidence="7 8">DSM 28238</strain>
    </source>
</reference>
<dbReference type="PIRSF" id="PIRSF036761">
    <property type="entry name" value="GDH_Mll4104"/>
    <property type="match status" value="1"/>
</dbReference>
<dbReference type="InterPro" id="IPR049056">
    <property type="entry name" value="NAD_Glu_DH_HM3"/>
</dbReference>
<dbReference type="Proteomes" id="UP000547528">
    <property type="component" value="Unassembled WGS sequence"/>
</dbReference>
<feature type="region of interest" description="Disordered" evidence="1">
    <location>
        <begin position="117"/>
        <end position="136"/>
    </location>
</feature>
<dbReference type="InterPro" id="IPR046346">
    <property type="entry name" value="Aminoacid_DH-like_N_sf"/>
</dbReference>
<dbReference type="SUPFAM" id="SSF51735">
    <property type="entry name" value="NAD(P)-binding Rossmann-fold domains"/>
    <property type="match status" value="1"/>
</dbReference>
<dbReference type="Pfam" id="PF21077">
    <property type="entry name" value="GDH_ACT3"/>
    <property type="match status" value="1"/>
</dbReference>
<proteinExistence type="predicted"/>
<dbReference type="InterPro" id="IPR048381">
    <property type="entry name" value="GDH_C"/>
</dbReference>
<dbReference type="EC" id="1.4.1.2" evidence="7"/>
<dbReference type="GO" id="GO:0004352">
    <property type="term" value="F:glutamate dehydrogenase (NAD+) activity"/>
    <property type="evidence" value="ECO:0007669"/>
    <property type="project" value="UniProtKB-EC"/>
</dbReference>
<feature type="domain" description="NAD-glutamate dehydrogenase ACT3" evidence="6">
    <location>
        <begin position="553"/>
        <end position="623"/>
    </location>
</feature>
<dbReference type="Pfam" id="PF21075">
    <property type="entry name" value="GDH_ACT1"/>
    <property type="match status" value="1"/>
</dbReference>
<dbReference type="Pfam" id="PF21076">
    <property type="entry name" value="GDH_ACT2"/>
    <property type="match status" value="1"/>
</dbReference>
<comment type="caution">
    <text evidence="7">The sequence shown here is derived from an EMBL/GenBank/DDBJ whole genome shotgun (WGS) entry which is preliminary data.</text>
</comment>
<feature type="domain" description="NAD-specific glutamate dehydrogenase C-terminal" evidence="3">
    <location>
        <begin position="1266"/>
        <end position="1599"/>
    </location>
</feature>
<dbReference type="Gene3D" id="3.40.50.720">
    <property type="entry name" value="NAD(P)-binding Rossmann-like Domain"/>
    <property type="match status" value="1"/>
</dbReference>
<dbReference type="Pfam" id="PF21078">
    <property type="entry name" value="GDH_HM3"/>
    <property type="match status" value="1"/>
</dbReference>
<evidence type="ECO:0000259" key="3">
    <source>
        <dbReference type="Pfam" id="PF21074"/>
    </source>
</evidence>
<dbReference type="SUPFAM" id="SSF53223">
    <property type="entry name" value="Aminoacid dehydrogenase-like, N-terminal domain"/>
    <property type="match status" value="1"/>
</dbReference>
<dbReference type="InterPro" id="IPR007780">
    <property type="entry name" value="NAD_Glu_DH_bac"/>
</dbReference>
<sequence length="1604" mass="179471">MAELPTRLWTRDDQEVDDLHSAYYAYIAPEDLAQVDPEKQRERLKVHLEVAAARSDSEPVVEVVTVGRRSIVYVVTDDKPYLVDSVTAEISRAGHPISLVVHPIFLTARSSADHSLKSVKSLPSQARSLSSGDTQSHPALSALLEDEDDHSQLESWISVELDHVLTDQQVQELKSGLRKILSDVALSHRDQDRMIAEAHRSAADIRRLDDLVDQGESAELVEWMGDGNFLFLGSREYSLTDSDGTARLEPVPGTGLGILSDVEGATRPKSASALSAAGRARARQRRALVITKANSRSTVRRRTYMDYVAVKMFDADGEVTGERRFLGLFSQRAYTQSISTIPLLRSRAKQLLARSGFSADSHSGSDLLQILETYPRNELMQMEIDEVEDVAWQILQLQERRRIKLFLRQDHFGRFMTALLYLPRDRYNTAVRRRVENEMLEHIDAESIDFTVRLSESVLARVFFRMRLRPGADELALTTEELQARLADVVRSWPEGIAQEAAARYEDEHAERISRRWREAFPGDYRVLYEVSDALQDAATFETLEARPQDGPRLSFYTPQDDDPADMRLKLYLTEPKTLTDTLPNLVDFGLSVLDERAYTLTTDDGEVFYLYDLGMRYPESVDASATKELFQEAYHHVLTGRVESDVFSRLVLRLAMSIRKVTVLRAYAKYMRQLGSPHSYDFLAEALLAHPEVAEALVEYFIAKFDPEAAGRENGVDSARAAVMEALEGVATLDADRVLSAFLNLIDATDRTNLYQGHDRVALKLRPADIDAAPLPRPAHEIWVYSPQVEGTHLRFDTIARGGLRWSDRQEDFRTEVLGLVKAQMVKNSVIVPSGAKGGFYAKQLPDPRQDRTAWFEGGREAYKIFIRGLLDLTDKQIEEDDGSVTIAAPNNVRCHDGDDSYLVVAADKGTATFSDTANEISLEYGHWLGDAFASGGSVGYDHKAMGITARGAWESVKSHFASFGHDVQSQEFTVVAIGDMGGDVFGNGMLRSEHTQLVGAFNHLHIFVDPDPDAARSFEERQRLFNERGGWDAYDADLISEGGGVFSRSARSIEVTPQMRERFGIEAKTLTPPELISAMLKAPVDLLYNGGIGTYVKSEHETHDEVGDRANNNIRVNGADLGCKIVVEGGNLGLTQSGRIEAAQGGVLLNTDAIDNSAGVESSDYEVNIKILLGRLIDSGHLDPDDRPDLLAEMTEEVAELVLQTNEDQNVLLFTDRQRLADWSPSFGRLLNWLEETAGLDRDLEVLPTNEELRVRLSDDLPPLTSPELSVLAAYAKIQLKGALVESDLSADPWFTQVLRNYFPERMTSEFAGELRRHPLQHRLIVNQIANAAVNMGGATFVFRTMEETFASEAEVVRAFIMARELFRLDEFDAQMRQLPVEFPTSARAPIYVDMRRLLDRAVRWIINNHTASQSLAEDIDSYAEHISPLHGRVGELMRGADVERVSSKYEKATAEGMGHQLADWYSQLFESYSLLDIAASAEQLGLDSRQVAEVYYAVYAEFDADALLNSISSLPRQDKWQALARGAQRDDLYFALRQITESVLTNTEAADAQDRLQRWKQDYADSVERSERLIAEVRGRGDHSIASITVLLRHLRGLIGG</sequence>
<evidence type="ECO:0000256" key="1">
    <source>
        <dbReference type="SAM" id="MobiDB-lite"/>
    </source>
</evidence>
<dbReference type="PANTHER" id="PTHR43403:SF1">
    <property type="entry name" value="NAD-SPECIFIC GLUTAMATE DEHYDROGENASE"/>
    <property type="match status" value="1"/>
</dbReference>
<dbReference type="GO" id="GO:0004069">
    <property type="term" value="F:L-aspartate:2-oxoglutarate aminotransferase activity"/>
    <property type="evidence" value="ECO:0007669"/>
    <property type="project" value="InterPro"/>
</dbReference>
<dbReference type="Pfam" id="PF21079">
    <property type="entry name" value="GDH_HM2"/>
    <property type="match status" value="1"/>
</dbReference>
<protein>
    <submittedName>
        <fullName evidence="7">Glutamate dehydrogenase</fullName>
        <ecNumber evidence="7">1.4.1.2</ecNumber>
    </submittedName>
</protein>
<dbReference type="InterPro" id="IPR049058">
    <property type="entry name" value="NAD_Glu_DH_HM2"/>
</dbReference>
<dbReference type="Pfam" id="PF05088">
    <property type="entry name" value="Bac_GDH_CD"/>
    <property type="match status" value="1"/>
</dbReference>
<feature type="domain" description="NAD-glutamate dehydrogenase N-terminal ACT1" evidence="4">
    <location>
        <begin position="21"/>
        <end position="177"/>
    </location>
</feature>
<organism evidence="7 8">
    <name type="scientific">Garicola koreensis</name>
    <dbReference type="NCBI Taxonomy" id="1262554"/>
    <lineage>
        <taxon>Bacteria</taxon>
        <taxon>Bacillati</taxon>
        <taxon>Actinomycetota</taxon>
        <taxon>Actinomycetes</taxon>
        <taxon>Micrococcales</taxon>
        <taxon>Micrococcaceae</taxon>
        <taxon>Garicola</taxon>
    </lineage>
</organism>
<dbReference type="RefSeq" id="WP_183358140.1">
    <property type="nucleotide sequence ID" value="NZ_BAABKR010000001.1"/>
</dbReference>
<evidence type="ECO:0000259" key="6">
    <source>
        <dbReference type="Pfam" id="PF21077"/>
    </source>
</evidence>
<dbReference type="InterPro" id="IPR049059">
    <property type="entry name" value="NAD_Glu_DH_HM1"/>
</dbReference>
<dbReference type="Pfam" id="PF21074">
    <property type="entry name" value="GDH_C"/>
    <property type="match status" value="1"/>
</dbReference>
<accession>A0A7W5XPB5</accession>
<dbReference type="InterPro" id="IPR036291">
    <property type="entry name" value="NAD(P)-bd_dom_sf"/>
</dbReference>
<dbReference type="Pfam" id="PF21073">
    <property type="entry name" value="GDH_HM1"/>
    <property type="match status" value="1"/>
</dbReference>
<evidence type="ECO:0000259" key="2">
    <source>
        <dbReference type="Pfam" id="PF05088"/>
    </source>
</evidence>
<dbReference type="PANTHER" id="PTHR43403">
    <property type="entry name" value="NAD-SPECIFIC GLUTAMATE DEHYDROGENASE"/>
    <property type="match status" value="1"/>
</dbReference>
<dbReference type="InterPro" id="IPR049064">
    <property type="entry name" value="NAD_Glu_DH_ACT3"/>
</dbReference>
<evidence type="ECO:0000259" key="5">
    <source>
        <dbReference type="Pfam" id="PF21076"/>
    </source>
</evidence>
<feature type="domain" description="NAD-glutamate dehydrogenase catalytic" evidence="2">
    <location>
        <begin position="724"/>
        <end position="1215"/>
    </location>
</feature>
<evidence type="ECO:0000313" key="7">
    <source>
        <dbReference type="EMBL" id="MBB3667717.1"/>
    </source>
</evidence>
<name>A0A7W5XPB5_9MICC</name>
<dbReference type="EMBL" id="JACIBT010000003">
    <property type="protein sequence ID" value="MBB3667717.1"/>
    <property type="molecule type" value="Genomic_DNA"/>
</dbReference>
<dbReference type="InterPro" id="IPR049062">
    <property type="entry name" value="NAD_Glu_DH_ACT2"/>
</dbReference>